<sequence>MGSIRVGRPQAKPDTPTHVRGLHQGNKGPYKEQSGHHADGTSDARRSTGIHSKRHDALIEEMPNISPG</sequence>
<protein>
    <submittedName>
        <fullName evidence="2">Uncharacterized protein</fullName>
    </submittedName>
</protein>
<dbReference type="EMBL" id="LMWL01000030">
    <property type="protein sequence ID" value="KUM95385.1"/>
    <property type="molecule type" value="Genomic_DNA"/>
</dbReference>
<name>A0A101NLH7_9ACTN</name>
<dbReference type="AlphaFoldDB" id="A0A101NLH7"/>
<evidence type="ECO:0000256" key="1">
    <source>
        <dbReference type="SAM" id="MobiDB-lite"/>
    </source>
</evidence>
<keyword evidence="3" id="KW-1185">Reference proteome</keyword>
<comment type="caution">
    <text evidence="2">The sequence shown here is derived from an EMBL/GenBank/DDBJ whole genome shotgun (WGS) entry which is preliminary data.</text>
</comment>
<organism evidence="2 3">
    <name type="scientific">Streptomyces cellostaticus</name>
    <dbReference type="NCBI Taxonomy" id="67285"/>
    <lineage>
        <taxon>Bacteria</taxon>
        <taxon>Bacillati</taxon>
        <taxon>Actinomycetota</taxon>
        <taxon>Actinomycetes</taxon>
        <taxon>Kitasatosporales</taxon>
        <taxon>Streptomycetaceae</taxon>
        <taxon>Streptomyces</taxon>
    </lineage>
</organism>
<evidence type="ECO:0000313" key="3">
    <source>
        <dbReference type="Proteomes" id="UP000054241"/>
    </source>
</evidence>
<dbReference type="RefSeq" id="WP_066999494.1">
    <property type="nucleotide sequence ID" value="NZ_BNDU01000002.1"/>
</dbReference>
<dbReference type="OrthoDB" id="5147872at2"/>
<reference evidence="2 3" key="1">
    <citation type="submission" date="2015-10" db="EMBL/GenBank/DDBJ databases">
        <title>Draft genome sequence of Streptomyces cellostaticus DSM 40189, type strain for the species Streptomyces cellostaticus.</title>
        <authorList>
            <person name="Ruckert C."/>
            <person name="Winkler A."/>
            <person name="Kalinowski J."/>
            <person name="Kampfer P."/>
            <person name="Glaeser S."/>
        </authorList>
    </citation>
    <scope>NUCLEOTIDE SEQUENCE [LARGE SCALE GENOMIC DNA]</scope>
    <source>
        <strain evidence="2 3">DSM 40189</strain>
    </source>
</reference>
<dbReference type="Proteomes" id="UP000054241">
    <property type="component" value="Unassembled WGS sequence"/>
</dbReference>
<feature type="region of interest" description="Disordered" evidence="1">
    <location>
        <begin position="1"/>
        <end position="68"/>
    </location>
</feature>
<feature type="compositionally biased region" description="Basic and acidic residues" evidence="1">
    <location>
        <begin position="29"/>
        <end position="46"/>
    </location>
</feature>
<dbReference type="STRING" id="67285.AQI88_17315"/>
<evidence type="ECO:0000313" key="2">
    <source>
        <dbReference type="EMBL" id="KUM95385.1"/>
    </source>
</evidence>
<proteinExistence type="predicted"/>
<accession>A0A101NLH7</accession>
<gene>
    <name evidence="2" type="ORF">AQI88_17315</name>
</gene>